<dbReference type="EMBL" id="JQCQ01000011">
    <property type="protein sequence ID" value="KRO25398.1"/>
    <property type="molecule type" value="Genomic_DNA"/>
</dbReference>
<proteinExistence type="predicted"/>
<evidence type="ECO:0000313" key="1">
    <source>
        <dbReference type="EMBL" id="KRO25398.1"/>
    </source>
</evidence>
<dbReference type="Proteomes" id="UP000051249">
    <property type="component" value="Unassembled WGS sequence"/>
</dbReference>
<dbReference type="OrthoDB" id="2248799at2"/>
<reference evidence="1 2" key="1">
    <citation type="journal article" date="2015" name="Genome Announc.">
        <title>Expanding the biotechnology potential of lactobacilli through comparative genomics of 213 strains and associated genera.</title>
        <authorList>
            <person name="Sun Z."/>
            <person name="Harris H.M."/>
            <person name="McCann A."/>
            <person name="Guo C."/>
            <person name="Argimon S."/>
            <person name="Zhang W."/>
            <person name="Yang X."/>
            <person name="Jeffery I.B."/>
            <person name="Cooney J.C."/>
            <person name="Kagawa T.F."/>
            <person name="Liu W."/>
            <person name="Song Y."/>
            <person name="Salvetti E."/>
            <person name="Wrobel A."/>
            <person name="Rasinkangas P."/>
            <person name="Parkhill J."/>
            <person name="Rea M.C."/>
            <person name="O'Sullivan O."/>
            <person name="Ritari J."/>
            <person name="Douillard F.P."/>
            <person name="Paul Ross R."/>
            <person name="Yang R."/>
            <person name="Briner A.E."/>
            <person name="Felis G.E."/>
            <person name="de Vos W.M."/>
            <person name="Barrangou R."/>
            <person name="Klaenhammer T.R."/>
            <person name="Caufield P.W."/>
            <person name="Cui Y."/>
            <person name="Zhang H."/>
            <person name="O'Toole P.W."/>
        </authorList>
    </citation>
    <scope>NUCLEOTIDE SEQUENCE [LARGE SCALE GENOMIC DNA]</scope>
    <source>
        <strain evidence="1 2">DSM 23026</strain>
    </source>
</reference>
<evidence type="ECO:0000313" key="2">
    <source>
        <dbReference type="Proteomes" id="UP000051249"/>
    </source>
</evidence>
<gene>
    <name evidence="1" type="ORF">IV88_GL000235</name>
</gene>
<accession>A0A0R2NHY5</accession>
<sequence length="306" mass="35480">MANEETSSINKQQLMGKLLTYRDNFNSGLSHGQEFAKLFGTLTTTTDLKELFDSAKALFDFKIDSEFVRFPHQFEPSDNYLIFMTRLLELHHVATNLNLNISDQAPVEELFHSWKGTEQTFRFVANNGIANYTEQASNRTLFSMNLGSKTMEFNTDAINQLYFTDDETIDHQVVDNQIQLFSEFGRLLQKVYDFKVDFNMFDVKNSKIYYLDSLGLPTQVLDELFVSSHQNKKVFLNVEDMNGGYLELPSETVFSIVETDEKNHQWAMKVADPKESVSLFNILNDNDFMRTWYMNNVKSLKLKSVM</sequence>
<organism evidence="1 2">
    <name type="scientific">Pediococcus argentinicus</name>
    <dbReference type="NCBI Taxonomy" id="480391"/>
    <lineage>
        <taxon>Bacteria</taxon>
        <taxon>Bacillati</taxon>
        <taxon>Bacillota</taxon>
        <taxon>Bacilli</taxon>
        <taxon>Lactobacillales</taxon>
        <taxon>Lactobacillaceae</taxon>
        <taxon>Pediococcus</taxon>
    </lineage>
</organism>
<protein>
    <submittedName>
        <fullName evidence="1">Uncharacterized protein</fullName>
    </submittedName>
</protein>
<dbReference type="AlphaFoldDB" id="A0A0R2NHY5"/>
<comment type="caution">
    <text evidence="1">The sequence shown here is derived from an EMBL/GenBank/DDBJ whole genome shotgun (WGS) entry which is preliminary data.</text>
</comment>
<keyword evidence="2" id="KW-1185">Reference proteome</keyword>
<dbReference type="RefSeq" id="WP_057799040.1">
    <property type="nucleotide sequence ID" value="NZ_BJZZ01000010.1"/>
</dbReference>
<dbReference type="PATRIC" id="fig|480391.4.peg.238"/>
<name>A0A0R2NHY5_9LACO</name>